<dbReference type="PANTHER" id="PTHR43304">
    <property type="entry name" value="PHYTOCHROME-LIKE PROTEIN CPH1"/>
    <property type="match status" value="1"/>
</dbReference>
<dbReference type="Gene3D" id="3.30.450.20">
    <property type="entry name" value="PAS domain"/>
    <property type="match status" value="2"/>
</dbReference>
<dbReference type="PANTHER" id="PTHR43304:SF1">
    <property type="entry name" value="PAC DOMAIN-CONTAINING PROTEIN"/>
    <property type="match status" value="1"/>
</dbReference>
<dbReference type="InterPro" id="IPR052162">
    <property type="entry name" value="Sensor_kinase/Photoreceptor"/>
</dbReference>
<dbReference type="InterPro" id="IPR035965">
    <property type="entry name" value="PAS-like_dom_sf"/>
</dbReference>
<evidence type="ECO:0000256" key="1">
    <source>
        <dbReference type="ARBA" id="ARBA00000085"/>
    </source>
</evidence>
<evidence type="ECO:0000256" key="2">
    <source>
        <dbReference type="ARBA" id="ARBA00012438"/>
    </source>
</evidence>
<dbReference type="EC" id="2.7.13.3" evidence="2"/>
<evidence type="ECO:0000313" key="7">
    <source>
        <dbReference type="EMBL" id="PSL01470.1"/>
    </source>
</evidence>
<dbReference type="OrthoDB" id="818539at2"/>
<evidence type="ECO:0000313" key="8">
    <source>
        <dbReference type="Proteomes" id="UP000240708"/>
    </source>
</evidence>
<dbReference type="GO" id="GO:0004673">
    <property type="term" value="F:protein histidine kinase activity"/>
    <property type="evidence" value="ECO:0007669"/>
    <property type="project" value="UniProtKB-EC"/>
</dbReference>
<comment type="caution">
    <text evidence="7">The sequence shown here is derived from an EMBL/GenBank/DDBJ whole genome shotgun (WGS) entry which is preliminary data.</text>
</comment>
<dbReference type="InterPro" id="IPR013655">
    <property type="entry name" value="PAS_fold_3"/>
</dbReference>
<accession>A0A2P8DW71</accession>
<dbReference type="RefSeq" id="WP_106568651.1">
    <property type="nucleotide sequence ID" value="NZ_JAUVYL010000002.1"/>
</dbReference>
<dbReference type="EMBL" id="PYGF01000013">
    <property type="protein sequence ID" value="PSL01470.1"/>
    <property type="molecule type" value="Genomic_DNA"/>
</dbReference>
<keyword evidence="3" id="KW-0597">Phosphoprotein</keyword>
<name>A0A2P8DW71_9BACT</name>
<proteinExistence type="predicted"/>
<sequence>MNPDIPLMQSREDNLFLSSYLYSIILDSNNKIVHANRKFINQSHQKSIVVKEQYFEDSIFPDDFMKYNQLVEKALSQKERSFIIDLRKLQPDGSDFYWTRWEFSIELNNGKLIHIHGIGHKIQKFTDNNMDLPLGIKDMDIKNEIIEGLFNNNLIGFWLWDIPGHSDQISLSLYHMLDISHNGEKLTNRPLWKEKIHQDDQNIVNLALKDHFETKGKNPFISEFRLKLGQEKEIWVTAYGKVIEWTSEGEPKTMVGGFFDVSGQKRSEELFKKQKDYIQQLTFSQSHFMRARLANIMGILEVIQQESKGNHHDHFIKIIKSEARKLDNAIKMSIAQSTQLQSDEATINLPLNPNGS</sequence>
<keyword evidence="4" id="KW-0808">Transferase</keyword>
<evidence type="ECO:0000256" key="3">
    <source>
        <dbReference type="ARBA" id="ARBA00022553"/>
    </source>
</evidence>
<organism evidence="7 8">
    <name type="scientific">Cecembia rubra</name>
    <dbReference type="NCBI Taxonomy" id="1485585"/>
    <lineage>
        <taxon>Bacteria</taxon>
        <taxon>Pseudomonadati</taxon>
        <taxon>Bacteroidota</taxon>
        <taxon>Cytophagia</taxon>
        <taxon>Cytophagales</taxon>
        <taxon>Cyclobacteriaceae</taxon>
        <taxon>Cecembia</taxon>
    </lineage>
</organism>
<evidence type="ECO:0000259" key="6">
    <source>
        <dbReference type="Pfam" id="PF08447"/>
    </source>
</evidence>
<feature type="domain" description="PAS fold-3" evidence="6">
    <location>
        <begin position="186"/>
        <end position="256"/>
    </location>
</feature>
<comment type="catalytic activity">
    <reaction evidence="1">
        <text>ATP + protein L-histidine = ADP + protein N-phospho-L-histidine.</text>
        <dbReference type="EC" id="2.7.13.3"/>
    </reaction>
</comment>
<keyword evidence="8" id="KW-1185">Reference proteome</keyword>
<dbReference type="AlphaFoldDB" id="A0A2P8DW71"/>
<reference evidence="7 8" key="1">
    <citation type="submission" date="2018-03" db="EMBL/GenBank/DDBJ databases">
        <title>Genomic Encyclopedia of Archaeal and Bacterial Type Strains, Phase II (KMG-II): from individual species to whole genera.</title>
        <authorList>
            <person name="Goeker M."/>
        </authorList>
    </citation>
    <scope>NUCLEOTIDE SEQUENCE [LARGE SCALE GENOMIC DNA]</scope>
    <source>
        <strain evidence="7 8">DSM 28057</strain>
    </source>
</reference>
<evidence type="ECO:0000256" key="4">
    <source>
        <dbReference type="ARBA" id="ARBA00022679"/>
    </source>
</evidence>
<dbReference type="CDD" id="cd00130">
    <property type="entry name" value="PAS"/>
    <property type="match status" value="1"/>
</dbReference>
<evidence type="ECO:0000256" key="5">
    <source>
        <dbReference type="ARBA" id="ARBA00022777"/>
    </source>
</evidence>
<dbReference type="InterPro" id="IPR000014">
    <property type="entry name" value="PAS"/>
</dbReference>
<dbReference type="SUPFAM" id="SSF55785">
    <property type="entry name" value="PYP-like sensor domain (PAS domain)"/>
    <property type="match status" value="2"/>
</dbReference>
<keyword evidence="5" id="KW-0418">Kinase</keyword>
<gene>
    <name evidence="7" type="ORF">CLV48_11364</name>
</gene>
<dbReference type="Pfam" id="PF08447">
    <property type="entry name" value="PAS_3"/>
    <property type="match status" value="1"/>
</dbReference>
<dbReference type="Proteomes" id="UP000240708">
    <property type="component" value="Unassembled WGS sequence"/>
</dbReference>
<protein>
    <recommendedName>
        <fullName evidence="2">histidine kinase</fullName>
        <ecNumber evidence="2">2.7.13.3</ecNumber>
    </recommendedName>
</protein>